<protein>
    <submittedName>
        <fullName evidence="1">Uncharacterized protein</fullName>
    </submittedName>
</protein>
<gene>
    <name evidence="1" type="ORF">QBC41DRAFT_275616</name>
</gene>
<keyword evidence="2" id="KW-1185">Reference proteome</keyword>
<evidence type="ECO:0000313" key="1">
    <source>
        <dbReference type="EMBL" id="KAK0668986.1"/>
    </source>
</evidence>
<evidence type="ECO:0000313" key="2">
    <source>
        <dbReference type="Proteomes" id="UP001174997"/>
    </source>
</evidence>
<comment type="caution">
    <text evidence="1">The sequence shown here is derived from an EMBL/GenBank/DDBJ whole genome shotgun (WGS) entry which is preliminary data.</text>
</comment>
<reference evidence="1" key="1">
    <citation type="submission" date="2023-06" db="EMBL/GenBank/DDBJ databases">
        <title>Genome-scale phylogeny and comparative genomics of the fungal order Sordariales.</title>
        <authorList>
            <consortium name="Lawrence Berkeley National Laboratory"/>
            <person name="Hensen N."/>
            <person name="Bonometti L."/>
            <person name="Westerberg I."/>
            <person name="Brannstrom I.O."/>
            <person name="Guillou S."/>
            <person name="Cros-Aarteil S."/>
            <person name="Calhoun S."/>
            <person name="Haridas S."/>
            <person name="Kuo A."/>
            <person name="Mondo S."/>
            <person name="Pangilinan J."/>
            <person name="Riley R."/>
            <person name="Labutti K."/>
            <person name="Andreopoulos B."/>
            <person name="Lipzen A."/>
            <person name="Chen C."/>
            <person name="Yanf M."/>
            <person name="Daum C."/>
            <person name="Ng V."/>
            <person name="Clum A."/>
            <person name="Steindorff A."/>
            <person name="Ohm R."/>
            <person name="Martin F."/>
            <person name="Silar P."/>
            <person name="Natvig D."/>
            <person name="Lalanne C."/>
            <person name="Gautier V."/>
            <person name="Ament-Velasquez S.L."/>
            <person name="Kruys A."/>
            <person name="Hutchinson M.I."/>
            <person name="Powell A.J."/>
            <person name="Barry K."/>
            <person name="Miller A.N."/>
            <person name="Grigoriev I.V."/>
            <person name="Debuchy R."/>
            <person name="Gladieux P."/>
            <person name="Thoren M.H."/>
            <person name="Johannesson H."/>
        </authorList>
    </citation>
    <scope>NUCLEOTIDE SEQUENCE</scope>
    <source>
        <strain evidence="1">CBS 307.81</strain>
    </source>
</reference>
<dbReference type="Proteomes" id="UP001174997">
    <property type="component" value="Unassembled WGS sequence"/>
</dbReference>
<sequence>MGSIFTPVQDFIRSARSFARSITAKSPRGFNLTNLERTVKTGQQCWDNDLSSLESKLSQCGDIVDISDIARDVVGTVHLSSHQDGDFGPQAALIQTRFEWSSRPMVLVQLKTATQLRKKVPHWEKSLLELLKMFVDGPPVNSRVGPWDLMTRAWGVYMAACSEINRRPFYNGIQLFLLTFVSCTLLKTYLVIPVIVLGFTVSWSEHAYTSPPDNNEAQRMRVVKLLRDALDDVPSLLNRASDIKNKVNLKLKDSHIYPAPVLRFVKEACDILRTPTVEKRKEMFDDMVPRWIEALGKSDGLEHGRPDAEADKLMGDIADLLIWYVGSDSDAGRRSSFRET</sequence>
<accession>A0AA39ZDI7</accession>
<dbReference type="EMBL" id="JAULSY010000048">
    <property type="protein sequence ID" value="KAK0668986.1"/>
    <property type="molecule type" value="Genomic_DNA"/>
</dbReference>
<name>A0AA39ZDI7_9PEZI</name>
<proteinExistence type="predicted"/>
<dbReference type="AlphaFoldDB" id="A0AA39ZDI7"/>
<organism evidence="1 2">
    <name type="scientific">Cercophora samala</name>
    <dbReference type="NCBI Taxonomy" id="330535"/>
    <lineage>
        <taxon>Eukaryota</taxon>
        <taxon>Fungi</taxon>
        <taxon>Dikarya</taxon>
        <taxon>Ascomycota</taxon>
        <taxon>Pezizomycotina</taxon>
        <taxon>Sordariomycetes</taxon>
        <taxon>Sordariomycetidae</taxon>
        <taxon>Sordariales</taxon>
        <taxon>Lasiosphaeriaceae</taxon>
        <taxon>Cercophora</taxon>
    </lineage>
</organism>